<comment type="caution">
    <text evidence="1">The sequence shown here is derived from an EMBL/GenBank/DDBJ whole genome shotgun (WGS) entry which is preliminary data.</text>
</comment>
<dbReference type="AlphaFoldDB" id="A0ABD0QF54"/>
<dbReference type="Proteomes" id="UP001529510">
    <property type="component" value="Unassembled WGS sequence"/>
</dbReference>
<protein>
    <submittedName>
        <fullName evidence="1">Uncharacterized protein</fullName>
    </submittedName>
</protein>
<name>A0ABD0QF54_CIRMR</name>
<proteinExistence type="predicted"/>
<feature type="non-terminal residue" evidence="1">
    <location>
        <position position="1"/>
    </location>
</feature>
<keyword evidence="2" id="KW-1185">Reference proteome</keyword>
<evidence type="ECO:0000313" key="1">
    <source>
        <dbReference type="EMBL" id="KAL0184802.1"/>
    </source>
</evidence>
<gene>
    <name evidence="1" type="ORF">M9458_020498</name>
</gene>
<sequence>SEQFFGSPGDMASSAESIRERMKLVEEKRFLQEEAEQRLDEEALEAGPRE</sequence>
<dbReference type="EMBL" id="JAMKFB020000009">
    <property type="protein sequence ID" value="KAL0184802.1"/>
    <property type="molecule type" value="Genomic_DNA"/>
</dbReference>
<evidence type="ECO:0000313" key="2">
    <source>
        <dbReference type="Proteomes" id="UP001529510"/>
    </source>
</evidence>
<organism evidence="1 2">
    <name type="scientific">Cirrhinus mrigala</name>
    <name type="common">Mrigala</name>
    <dbReference type="NCBI Taxonomy" id="683832"/>
    <lineage>
        <taxon>Eukaryota</taxon>
        <taxon>Metazoa</taxon>
        <taxon>Chordata</taxon>
        <taxon>Craniata</taxon>
        <taxon>Vertebrata</taxon>
        <taxon>Euteleostomi</taxon>
        <taxon>Actinopterygii</taxon>
        <taxon>Neopterygii</taxon>
        <taxon>Teleostei</taxon>
        <taxon>Ostariophysi</taxon>
        <taxon>Cypriniformes</taxon>
        <taxon>Cyprinidae</taxon>
        <taxon>Labeoninae</taxon>
        <taxon>Labeonini</taxon>
        <taxon>Cirrhinus</taxon>
    </lineage>
</organism>
<feature type="non-terminal residue" evidence="1">
    <location>
        <position position="50"/>
    </location>
</feature>
<reference evidence="1 2" key="1">
    <citation type="submission" date="2024-05" db="EMBL/GenBank/DDBJ databases">
        <title>Genome sequencing and assembly of Indian major carp, Cirrhinus mrigala (Hamilton, 1822).</title>
        <authorList>
            <person name="Mohindra V."/>
            <person name="Chowdhury L.M."/>
            <person name="Lal K."/>
            <person name="Jena J.K."/>
        </authorList>
    </citation>
    <scope>NUCLEOTIDE SEQUENCE [LARGE SCALE GENOMIC DNA]</scope>
    <source>
        <strain evidence="1">CM1030</strain>
        <tissue evidence="1">Blood</tissue>
    </source>
</reference>
<accession>A0ABD0QF54</accession>